<gene>
    <name evidence="2" type="ORF">GB927_010210</name>
</gene>
<dbReference type="Proteomes" id="UP000996601">
    <property type="component" value="Unassembled WGS sequence"/>
</dbReference>
<organism evidence="2 3">
    <name type="scientific">Shinella lacus</name>
    <dbReference type="NCBI Taxonomy" id="2654216"/>
    <lineage>
        <taxon>Bacteria</taxon>
        <taxon>Pseudomonadati</taxon>
        <taxon>Pseudomonadota</taxon>
        <taxon>Alphaproteobacteria</taxon>
        <taxon>Hyphomicrobiales</taxon>
        <taxon>Rhizobiaceae</taxon>
        <taxon>Shinella</taxon>
    </lineage>
</organism>
<feature type="transmembrane region" description="Helical" evidence="1">
    <location>
        <begin position="12"/>
        <end position="33"/>
    </location>
</feature>
<proteinExistence type="predicted"/>
<sequence length="80" mass="8998">MSFSQGWDTGFRVILLYVGVVFVWLGFIEPYFASQSMSVVIMNIVAFVISAAFVVRARSRFIAERQQAEAEVAALMQEDV</sequence>
<accession>A0ABT1R5H2</accession>
<evidence type="ECO:0000256" key="1">
    <source>
        <dbReference type="SAM" id="Phobius"/>
    </source>
</evidence>
<evidence type="ECO:0000313" key="3">
    <source>
        <dbReference type="Proteomes" id="UP000996601"/>
    </source>
</evidence>
<dbReference type="RefSeq" id="WP_256116661.1">
    <property type="nucleotide sequence ID" value="NZ_WHSB02000003.1"/>
</dbReference>
<name>A0ABT1R5H2_9HYPH</name>
<dbReference type="EMBL" id="WHSB02000003">
    <property type="protein sequence ID" value="MCQ4630411.1"/>
    <property type="molecule type" value="Genomic_DNA"/>
</dbReference>
<keyword evidence="1" id="KW-0472">Membrane</keyword>
<reference evidence="2" key="1">
    <citation type="submission" date="2021-07" db="EMBL/GenBank/DDBJ databases">
        <title>Shinella sp. nov., a novel member of the genus Shinella from water.</title>
        <authorList>
            <person name="Deng Y."/>
        </authorList>
    </citation>
    <scope>NUCLEOTIDE SEQUENCE</scope>
    <source>
        <strain evidence="2">CPCC 100929</strain>
    </source>
</reference>
<keyword evidence="3" id="KW-1185">Reference proteome</keyword>
<keyword evidence="1" id="KW-0812">Transmembrane</keyword>
<evidence type="ECO:0000313" key="2">
    <source>
        <dbReference type="EMBL" id="MCQ4630411.1"/>
    </source>
</evidence>
<protein>
    <submittedName>
        <fullName evidence="2">Uncharacterized protein</fullName>
    </submittedName>
</protein>
<keyword evidence="1" id="KW-1133">Transmembrane helix</keyword>
<comment type="caution">
    <text evidence="2">The sequence shown here is derived from an EMBL/GenBank/DDBJ whole genome shotgun (WGS) entry which is preliminary data.</text>
</comment>
<feature type="transmembrane region" description="Helical" evidence="1">
    <location>
        <begin position="39"/>
        <end position="57"/>
    </location>
</feature>